<keyword evidence="2" id="KW-0472">Membrane</keyword>
<evidence type="ECO:0000313" key="4">
    <source>
        <dbReference type="Proteomes" id="UP000619479"/>
    </source>
</evidence>
<feature type="transmembrane region" description="Helical" evidence="2">
    <location>
        <begin position="90"/>
        <end position="112"/>
    </location>
</feature>
<dbReference type="RefSeq" id="WP_203743895.1">
    <property type="nucleotide sequence ID" value="NZ_BAAAUC010000001.1"/>
</dbReference>
<gene>
    <name evidence="3" type="ORF">Acy02nite_47160</name>
</gene>
<comment type="caution">
    <text evidence="3">The sequence shown here is derived from an EMBL/GenBank/DDBJ whole genome shotgun (WGS) entry which is preliminary data.</text>
</comment>
<dbReference type="EMBL" id="BOMH01000036">
    <property type="protein sequence ID" value="GID66835.1"/>
    <property type="molecule type" value="Genomic_DNA"/>
</dbReference>
<reference evidence="3" key="1">
    <citation type="submission" date="2021-01" db="EMBL/GenBank/DDBJ databases">
        <title>Whole genome shotgun sequence of Actinoplanes cyaneus NBRC 14990.</title>
        <authorList>
            <person name="Komaki H."/>
            <person name="Tamura T."/>
        </authorList>
    </citation>
    <scope>NUCLEOTIDE SEQUENCE</scope>
    <source>
        <strain evidence="3">NBRC 14990</strain>
    </source>
</reference>
<dbReference type="Proteomes" id="UP000619479">
    <property type="component" value="Unassembled WGS sequence"/>
</dbReference>
<keyword evidence="2" id="KW-0812">Transmembrane</keyword>
<accession>A0A919IRQ0</accession>
<evidence type="ECO:0000313" key="3">
    <source>
        <dbReference type="EMBL" id="GID66835.1"/>
    </source>
</evidence>
<dbReference type="AlphaFoldDB" id="A0A919IRQ0"/>
<name>A0A919IRQ0_9ACTN</name>
<feature type="transmembrane region" description="Helical" evidence="2">
    <location>
        <begin position="50"/>
        <end position="70"/>
    </location>
</feature>
<keyword evidence="4" id="KW-1185">Reference proteome</keyword>
<keyword evidence="2" id="KW-1133">Transmembrane helix</keyword>
<feature type="compositionally biased region" description="Basic and acidic residues" evidence="1">
    <location>
        <begin position="1"/>
        <end position="12"/>
    </location>
</feature>
<evidence type="ECO:0000256" key="2">
    <source>
        <dbReference type="SAM" id="Phobius"/>
    </source>
</evidence>
<protein>
    <submittedName>
        <fullName evidence="3">Uncharacterized protein</fullName>
    </submittedName>
</protein>
<feature type="region of interest" description="Disordered" evidence="1">
    <location>
        <begin position="1"/>
        <end position="24"/>
    </location>
</feature>
<organism evidence="3 4">
    <name type="scientific">Actinoplanes cyaneus</name>
    <dbReference type="NCBI Taxonomy" id="52696"/>
    <lineage>
        <taxon>Bacteria</taxon>
        <taxon>Bacillati</taxon>
        <taxon>Actinomycetota</taxon>
        <taxon>Actinomycetes</taxon>
        <taxon>Micromonosporales</taxon>
        <taxon>Micromonosporaceae</taxon>
        <taxon>Actinoplanes</taxon>
    </lineage>
</organism>
<evidence type="ECO:0000256" key="1">
    <source>
        <dbReference type="SAM" id="MobiDB-lite"/>
    </source>
</evidence>
<proteinExistence type="predicted"/>
<sequence length="120" mass="13021">MADPTDSEHGDEATSQNWEASPPDLPEAVHLLNSTASDFLNLGVRRRSKMAINVVLDGILLIFFTAFSYGMDALLHYFDLEGVSATARDAISVIFAIGTIGFALLMMIADLIEIAKELFG</sequence>